<feature type="non-terminal residue" evidence="1">
    <location>
        <position position="106"/>
    </location>
</feature>
<sequence length="106" mass="11780">TTTSYNELERSLGGLGRSFDELGWSYEDQGRRCGYQWQPCGDGWHRANYENTQCPAEFALLPWPQQKMALADVHDSSLSTKSIPQCVHLPCPSTKTQPKAGNTSCG</sequence>
<reference evidence="1 2" key="1">
    <citation type="submission" date="2024-04" db="EMBL/GenBank/DDBJ databases">
        <authorList>
            <consortium name="Genoscope - CEA"/>
            <person name="William W."/>
        </authorList>
    </citation>
    <scope>NUCLEOTIDE SEQUENCE [LARGE SCALE GENOMIC DNA]</scope>
</reference>
<proteinExistence type="predicted"/>
<accession>A0AAV2H4J0</accession>
<name>A0AAV2H4J0_LYMST</name>
<dbReference type="EMBL" id="CAXITT010000027">
    <property type="protein sequence ID" value="CAL1528085.1"/>
    <property type="molecule type" value="Genomic_DNA"/>
</dbReference>
<keyword evidence="2" id="KW-1185">Reference proteome</keyword>
<dbReference type="Proteomes" id="UP001497497">
    <property type="component" value="Unassembled WGS sequence"/>
</dbReference>
<evidence type="ECO:0000313" key="2">
    <source>
        <dbReference type="Proteomes" id="UP001497497"/>
    </source>
</evidence>
<protein>
    <submittedName>
        <fullName evidence="1">Uncharacterized protein</fullName>
    </submittedName>
</protein>
<organism evidence="1 2">
    <name type="scientific">Lymnaea stagnalis</name>
    <name type="common">Great pond snail</name>
    <name type="synonym">Helix stagnalis</name>
    <dbReference type="NCBI Taxonomy" id="6523"/>
    <lineage>
        <taxon>Eukaryota</taxon>
        <taxon>Metazoa</taxon>
        <taxon>Spiralia</taxon>
        <taxon>Lophotrochozoa</taxon>
        <taxon>Mollusca</taxon>
        <taxon>Gastropoda</taxon>
        <taxon>Heterobranchia</taxon>
        <taxon>Euthyneura</taxon>
        <taxon>Panpulmonata</taxon>
        <taxon>Hygrophila</taxon>
        <taxon>Lymnaeoidea</taxon>
        <taxon>Lymnaeidae</taxon>
        <taxon>Lymnaea</taxon>
    </lineage>
</organism>
<dbReference type="AlphaFoldDB" id="A0AAV2H4J0"/>
<feature type="non-terminal residue" evidence="1">
    <location>
        <position position="1"/>
    </location>
</feature>
<evidence type="ECO:0000313" key="1">
    <source>
        <dbReference type="EMBL" id="CAL1528085.1"/>
    </source>
</evidence>
<gene>
    <name evidence="1" type="ORF">GSLYS_00002255001</name>
</gene>
<comment type="caution">
    <text evidence="1">The sequence shown here is derived from an EMBL/GenBank/DDBJ whole genome shotgun (WGS) entry which is preliminary data.</text>
</comment>